<dbReference type="CDD" id="cd08255">
    <property type="entry name" value="2-desacetyl-2-hydroxyethyl_bacteriochlorophyllide_like"/>
    <property type="match status" value="1"/>
</dbReference>
<dbReference type="SUPFAM" id="SSF51735">
    <property type="entry name" value="NAD(P)-binding Rossmann-fold domains"/>
    <property type="match status" value="2"/>
</dbReference>
<feature type="domain" description="Enoyl reductase (ER)" evidence="6">
    <location>
        <begin position="40"/>
        <end position="365"/>
    </location>
</feature>
<keyword evidence="8" id="KW-1185">Reference proteome</keyword>
<dbReference type="Pfam" id="PF00107">
    <property type="entry name" value="ADH_zinc_N"/>
    <property type="match status" value="1"/>
</dbReference>
<dbReference type="InterPro" id="IPR055170">
    <property type="entry name" value="GFO_IDH_MocA-like_dom"/>
</dbReference>
<dbReference type="Pfam" id="PF22725">
    <property type="entry name" value="GFO_IDH_MocA_C3"/>
    <property type="match status" value="1"/>
</dbReference>
<dbReference type="OrthoDB" id="9781031at2"/>
<accession>A0A2T4U3D5</accession>
<dbReference type="RefSeq" id="WP_107585853.1">
    <property type="nucleotide sequence ID" value="NZ_PZJJ01000029.1"/>
</dbReference>
<dbReference type="Pfam" id="PF08240">
    <property type="entry name" value="ADH_N"/>
    <property type="match status" value="1"/>
</dbReference>
<dbReference type="InterPro" id="IPR013149">
    <property type="entry name" value="ADH-like_C"/>
</dbReference>
<dbReference type="Gene3D" id="3.30.360.10">
    <property type="entry name" value="Dihydrodipicolinate Reductase, domain 2"/>
    <property type="match status" value="1"/>
</dbReference>
<dbReference type="Gene3D" id="3.90.180.10">
    <property type="entry name" value="Medium-chain alcohol dehydrogenases, catalytic domain"/>
    <property type="match status" value="2"/>
</dbReference>
<evidence type="ECO:0000313" key="7">
    <source>
        <dbReference type="EMBL" id="PTL37906.1"/>
    </source>
</evidence>
<keyword evidence="4" id="KW-0862">Zinc</keyword>
<evidence type="ECO:0000256" key="4">
    <source>
        <dbReference type="ARBA" id="ARBA00022833"/>
    </source>
</evidence>
<keyword evidence="5" id="KW-0560">Oxidoreductase</keyword>
<organism evidence="7 8">
    <name type="scientific">Alkalicoccus saliphilus</name>
    <dbReference type="NCBI Taxonomy" id="200989"/>
    <lineage>
        <taxon>Bacteria</taxon>
        <taxon>Bacillati</taxon>
        <taxon>Bacillota</taxon>
        <taxon>Bacilli</taxon>
        <taxon>Bacillales</taxon>
        <taxon>Bacillaceae</taxon>
        <taxon>Alkalicoccus</taxon>
    </lineage>
</organism>
<dbReference type="Pfam" id="PF01408">
    <property type="entry name" value="GFO_IDH_MocA"/>
    <property type="match status" value="1"/>
</dbReference>
<comment type="similarity">
    <text evidence="2">Belongs to the zinc-containing alcohol dehydrogenase family.</text>
</comment>
<keyword evidence="3" id="KW-0479">Metal-binding</keyword>
<dbReference type="InterPro" id="IPR020843">
    <property type="entry name" value="ER"/>
</dbReference>
<dbReference type="PANTHER" id="PTHR43350">
    <property type="entry name" value="NAD-DEPENDENT ALCOHOL DEHYDROGENASE"/>
    <property type="match status" value="1"/>
</dbReference>
<sequence length="713" mass="78246">MKQILQNLKSGETELTEIPTPKVKAGHLLIKTQASILSAGTERMLVEFGKANYINKARQQPDKVREVVNKVKTDGIIPTMNAVKTKLDQPLTLGYSNAGVVLEVGEGVQGYKVGDRVISNGSHAEVVNVPKNLCAKIPDSVSYDAAAFTVIGAIGLQGVRLIQPTLGEKFVVMGLGLIGLLTVQILKAQGCEVLATDFDQDRLELAKKFGAETVDLASGEDPLALANKFSTGDGVDGVLITASTSSNEPVHQAAQMCRKRGRIVLIGVVGLELSRNDFYEKELSFQVSCSYGPGRYDSNYEEKGQDYPLGFVRWTEQRNFEAILNLISNGKLDISALITHRFPIKEAIEAYELLGESKKAMGIVLQYPQYNIDTKNEDQHTIKINPQYKAGSMNTKKAVVGFIGAGNFTNQVLLPIVKNTNTTLKTIASSGGVNGVHVGKKYNFENTTTEAQVIINDEDINTIFITTQHNTHAKLTQAAIEAGKHVFVEKPLGLTYEDLETISKTKLRENQLLMVGFNRRFAPHTQKIKELLRNEVEPKTFIMTVNAGEVPHDHWIQDPLVGGGRIIGEACHFIDLLRYLTGSEITGFQATKLGENANVQITEDKVSITLSFADGSHGTIHYFANGSKSYPKERLEVFCGGKVLALNNFKSLEGYGWKNFKKMKLTSQDKGHKAEVEAFINSVNNQETAPIPLEEIFEISKISVDIAYALKGK</sequence>
<gene>
    <name evidence="7" type="ORF">C6Y45_13980</name>
</gene>
<comment type="caution">
    <text evidence="7">The sequence shown here is derived from an EMBL/GenBank/DDBJ whole genome shotgun (WGS) entry which is preliminary data.</text>
</comment>
<evidence type="ECO:0000256" key="5">
    <source>
        <dbReference type="ARBA" id="ARBA00023002"/>
    </source>
</evidence>
<evidence type="ECO:0000256" key="3">
    <source>
        <dbReference type="ARBA" id="ARBA00022723"/>
    </source>
</evidence>
<dbReference type="InterPro" id="IPR000683">
    <property type="entry name" value="Gfo/Idh/MocA-like_OxRdtase_N"/>
</dbReference>
<evidence type="ECO:0000256" key="1">
    <source>
        <dbReference type="ARBA" id="ARBA00001947"/>
    </source>
</evidence>
<reference evidence="7 8" key="1">
    <citation type="submission" date="2018-03" db="EMBL/GenBank/DDBJ databases">
        <title>Alkalicoccus saliphilus sp. nov., isolated from a mineral pool.</title>
        <authorList>
            <person name="Zhao B."/>
        </authorList>
    </citation>
    <scope>NUCLEOTIDE SEQUENCE [LARGE SCALE GENOMIC DNA]</scope>
    <source>
        <strain evidence="7 8">6AG</strain>
    </source>
</reference>
<evidence type="ECO:0000256" key="2">
    <source>
        <dbReference type="ARBA" id="ARBA00008072"/>
    </source>
</evidence>
<dbReference type="Proteomes" id="UP000240509">
    <property type="component" value="Unassembled WGS sequence"/>
</dbReference>
<dbReference type="SUPFAM" id="SSF55347">
    <property type="entry name" value="Glyceraldehyde-3-phosphate dehydrogenase-like, C-terminal domain"/>
    <property type="match status" value="1"/>
</dbReference>
<dbReference type="GO" id="GO:0000166">
    <property type="term" value="F:nucleotide binding"/>
    <property type="evidence" value="ECO:0007669"/>
    <property type="project" value="InterPro"/>
</dbReference>
<dbReference type="InterPro" id="IPR036291">
    <property type="entry name" value="NAD(P)-bd_dom_sf"/>
</dbReference>
<dbReference type="SUPFAM" id="SSF50129">
    <property type="entry name" value="GroES-like"/>
    <property type="match status" value="1"/>
</dbReference>
<dbReference type="GO" id="GO:0046872">
    <property type="term" value="F:metal ion binding"/>
    <property type="evidence" value="ECO:0007669"/>
    <property type="project" value="UniProtKB-KW"/>
</dbReference>
<dbReference type="EMBL" id="PZJJ01000029">
    <property type="protein sequence ID" value="PTL37906.1"/>
    <property type="molecule type" value="Genomic_DNA"/>
</dbReference>
<dbReference type="PANTHER" id="PTHR43350:SF19">
    <property type="entry name" value="D-GULOSIDE 3-DEHYDROGENASE"/>
    <property type="match status" value="1"/>
</dbReference>
<dbReference type="GO" id="GO:0016491">
    <property type="term" value="F:oxidoreductase activity"/>
    <property type="evidence" value="ECO:0007669"/>
    <property type="project" value="UniProtKB-KW"/>
</dbReference>
<proteinExistence type="inferred from homology"/>
<dbReference type="SMART" id="SM00829">
    <property type="entry name" value="PKS_ER"/>
    <property type="match status" value="1"/>
</dbReference>
<dbReference type="InterPro" id="IPR011032">
    <property type="entry name" value="GroES-like_sf"/>
</dbReference>
<evidence type="ECO:0000259" key="6">
    <source>
        <dbReference type="SMART" id="SM00829"/>
    </source>
</evidence>
<comment type="cofactor">
    <cofactor evidence="1">
        <name>Zn(2+)</name>
        <dbReference type="ChEBI" id="CHEBI:29105"/>
    </cofactor>
</comment>
<dbReference type="Gene3D" id="3.40.50.720">
    <property type="entry name" value="NAD(P)-binding Rossmann-like Domain"/>
    <property type="match status" value="2"/>
</dbReference>
<evidence type="ECO:0000313" key="8">
    <source>
        <dbReference type="Proteomes" id="UP000240509"/>
    </source>
</evidence>
<name>A0A2T4U3D5_9BACI</name>
<dbReference type="AlphaFoldDB" id="A0A2T4U3D5"/>
<protein>
    <submittedName>
        <fullName evidence="7">Dehydrogenase</fullName>
    </submittedName>
</protein>
<dbReference type="InterPro" id="IPR013154">
    <property type="entry name" value="ADH-like_N"/>
</dbReference>